<evidence type="ECO:0000313" key="1">
    <source>
        <dbReference type="EMBL" id="KAG8082333.1"/>
    </source>
</evidence>
<protein>
    <submittedName>
        <fullName evidence="1">Uncharacterized protein</fullName>
    </submittedName>
</protein>
<reference evidence="1" key="2">
    <citation type="submission" date="2021-02" db="EMBL/GenBank/DDBJ databases">
        <authorList>
            <person name="Kimball J.A."/>
            <person name="Haas M.W."/>
            <person name="Macchietto M."/>
            <person name="Kono T."/>
            <person name="Duquette J."/>
            <person name="Shao M."/>
        </authorList>
    </citation>
    <scope>NUCLEOTIDE SEQUENCE</scope>
    <source>
        <tissue evidence="1">Fresh leaf tissue</tissue>
    </source>
</reference>
<dbReference type="EMBL" id="JAAALK010000086">
    <property type="protein sequence ID" value="KAG8082333.1"/>
    <property type="molecule type" value="Genomic_DNA"/>
</dbReference>
<comment type="caution">
    <text evidence="1">The sequence shown here is derived from an EMBL/GenBank/DDBJ whole genome shotgun (WGS) entry which is preliminary data.</text>
</comment>
<dbReference type="Proteomes" id="UP000729402">
    <property type="component" value="Unassembled WGS sequence"/>
</dbReference>
<sequence>MAHGCGCVINRIHHCTVFSLFSTTYVAMGDLEEEAWACAHRCLALYQMAPKLSCHLSSTALYWHCMLAGPWPTRDR</sequence>
<evidence type="ECO:0000313" key="2">
    <source>
        <dbReference type="Proteomes" id="UP000729402"/>
    </source>
</evidence>
<reference evidence="1" key="1">
    <citation type="journal article" date="2021" name="bioRxiv">
        <title>Whole Genome Assembly and Annotation of Northern Wild Rice, Zizania palustris L., Supports a Whole Genome Duplication in the Zizania Genus.</title>
        <authorList>
            <person name="Haas M."/>
            <person name="Kono T."/>
            <person name="Macchietto M."/>
            <person name="Millas R."/>
            <person name="McGilp L."/>
            <person name="Shao M."/>
            <person name="Duquette J."/>
            <person name="Hirsch C.N."/>
            <person name="Kimball J."/>
        </authorList>
    </citation>
    <scope>NUCLEOTIDE SEQUENCE</scope>
    <source>
        <tissue evidence="1">Fresh leaf tissue</tissue>
    </source>
</reference>
<keyword evidence="2" id="KW-1185">Reference proteome</keyword>
<name>A0A8J5SX30_ZIZPA</name>
<accession>A0A8J5SX30</accession>
<proteinExistence type="predicted"/>
<dbReference type="AlphaFoldDB" id="A0A8J5SX30"/>
<organism evidence="1 2">
    <name type="scientific">Zizania palustris</name>
    <name type="common">Northern wild rice</name>
    <dbReference type="NCBI Taxonomy" id="103762"/>
    <lineage>
        <taxon>Eukaryota</taxon>
        <taxon>Viridiplantae</taxon>
        <taxon>Streptophyta</taxon>
        <taxon>Embryophyta</taxon>
        <taxon>Tracheophyta</taxon>
        <taxon>Spermatophyta</taxon>
        <taxon>Magnoliopsida</taxon>
        <taxon>Liliopsida</taxon>
        <taxon>Poales</taxon>
        <taxon>Poaceae</taxon>
        <taxon>BOP clade</taxon>
        <taxon>Oryzoideae</taxon>
        <taxon>Oryzeae</taxon>
        <taxon>Zizaniinae</taxon>
        <taxon>Zizania</taxon>
    </lineage>
</organism>
<gene>
    <name evidence="1" type="ORF">GUJ93_ZPchr0014g46849</name>
</gene>